<dbReference type="HOGENOM" id="CLU_1124822_0_0_1"/>
<dbReference type="AlphaFoldDB" id="I3EEL8"/>
<keyword evidence="1" id="KW-0472">Membrane</keyword>
<reference evidence="2" key="1">
    <citation type="submission" date="2011-01" db="EMBL/GenBank/DDBJ databases">
        <title>The Genome Sequence of Nematocida parisii strain ERTm3.</title>
        <authorList>
            <consortium name="The Broad Institute Genome Sequencing Platform"/>
            <consortium name="The Broad Institute Genome Sequencing Center for Infectious Disease"/>
            <person name="Cuomo C."/>
            <person name="Troemel E."/>
            <person name="Young S.K."/>
            <person name="Zeng Q."/>
            <person name="Gargeya S."/>
            <person name="Fitzgerald M."/>
            <person name="Haas B."/>
            <person name="Abouelleil A."/>
            <person name="Alvarado L."/>
            <person name="Arachchi H.M."/>
            <person name="Berlin A."/>
            <person name="Chapman S.B."/>
            <person name="Gearin G."/>
            <person name="Goldberg J."/>
            <person name="Griggs A."/>
            <person name="Gujja S."/>
            <person name="Hansen M."/>
            <person name="Heiman D."/>
            <person name="Howarth C."/>
            <person name="Larimer J."/>
            <person name="Lui A."/>
            <person name="MacDonald P.J.P."/>
            <person name="McCowen C."/>
            <person name="Montmayeur A."/>
            <person name="Murphy C."/>
            <person name="Neiman D."/>
            <person name="Pearson M."/>
            <person name="Priest M."/>
            <person name="Roberts A."/>
            <person name="Saif S."/>
            <person name="Shea T."/>
            <person name="Sisk P."/>
            <person name="Stolte C."/>
            <person name="Sykes S."/>
            <person name="Wortman J."/>
            <person name="Nusbaum C."/>
            <person name="Birren B."/>
        </authorList>
    </citation>
    <scope>NUCLEOTIDE SEQUENCE</scope>
    <source>
        <strain evidence="2">ERTm3</strain>
    </source>
</reference>
<name>I3EEL8_NEMP3</name>
<dbReference type="OrthoDB" id="10415954at2759"/>
<keyword evidence="3" id="KW-1185">Reference proteome</keyword>
<keyword evidence="1" id="KW-0812">Transmembrane</keyword>
<accession>I3EEL8</accession>
<organism evidence="2 3">
    <name type="scientific">Nematocida parisii (strain ERTm3)</name>
    <name type="common">Nematode killer fungus</name>
    <dbReference type="NCBI Taxonomy" id="935791"/>
    <lineage>
        <taxon>Eukaryota</taxon>
        <taxon>Fungi</taxon>
        <taxon>Fungi incertae sedis</taxon>
        <taxon>Microsporidia</taxon>
        <taxon>Nematocida</taxon>
    </lineage>
</organism>
<dbReference type="Proteomes" id="UP000002872">
    <property type="component" value="Unassembled WGS sequence"/>
</dbReference>
<proteinExistence type="predicted"/>
<evidence type="ECO:0000256" key="1">
    <source>
        <dbReference type="SAM" id="Phobius"/>
    </source>
</evidence>
<dbReference type="EMBL" id="GL870881">
    <property type="protein sequence ID" value="EIJ87665.1"/>
    <property type="molecule type" value="Genomic_DNA"/>
</dbReference>
<gene>
    <name evidence="2" type="ORF">NEQG_02212</name>
</gene>
<sequence length="247" mass="29062">MNHGDNLIITNKNGIEQSNASKLQISKDDIKSLQLLTRTYTQDGFSSYVILNNSLYRLFYIKSINFKHNPVYNLYNEVFNMCINPDTNETETDSYINIIKEHLNQLQSAENTGKMFMCEETALFDFIKKHNTFNTEYYRGDEFQNYLKSIIFELNNILANTMENIRVEKIEEPNKIPPNELVPESSDEQKPNEQIGINFWSTKLFKIITVILIITYIIILSIFMIYPTEAKRIVNNFLLLKFKIIYF</sequence>
<keyword evidence="1" id="KW-1133">Transmembrane helix</keyword>
<evidence type="ECO:0000313" key="2">
    <source>
        <dbReference type="EMBL" id="EIJ87665.1"/>
    </source>
</evidence>
<feature type="transmembrane region" description="Helical" evidence="1">
    <location>
        <begin position="204"/>
        <end position="226"/>
    </location>
</feature>
<dbReference type="VEuPathDB" id="MicrosporidiaDB:NEQG_02212"/>
<dbReference type="InParanoid" id="I3EEL8"/>
<evidence type="ECO:0000313" key="3">
    <source>
        <dbReference type="Proteomes" id="UP000002872"/>
    </source>
</evidence>
<protein>
    <submittedName>
        <fullName evidence="2">Uncharacterized protein</fullName>
    </submittedName>
</protein>